<sequence>MLKKIINKLITFFASKKTKAITTHGKSHGWFGNYSKWEDAKKKCTGYDDFEILEKVKSSVLKVKNGEAVYERDSVIFDEIQYSQPLLDIFKEIVEKNDNSLNIVDFGGSLGSSYFQNRSFLSSLNNLNWNVVEQPHFVECGKKHIEDNHLKFYYTIEEALKENINHVLFLSSVIPYFEDPFELIKKMLTYKFEYIIIDRTAFIESDKDRITVQIVPEFIYKASYPAWFFNEQKFVSAFLSDYELVKEFDSKFDPREKLDDGVWSYRKGFVFKRKP</sequence>
<dbReference type="EC" id="2.1.1.-" evidence="1"/>
<organism evidence="1 2">
    <name type="scientific">Vicingus serpentipes</name>
    <dbReference type="NCBI Taxonomy" id="1926625"/>
    <lineage>
        <taxon>Bacteria</taxon>
        <taxon>Pseudomonadati</taxon>
        <taxon>Bacteroidota</taxon>
        <taxon>Flavobacteriia</taxon>
        <taxon>Flavobacteriales</taxon>
        <taxon>Vicingaceae</taxon>
        <taxon>Vicingus</taxon>
    </lineage>
</organism>
<dbReference type="Proteomes" id="UP000321721">
    <property type="component" value="Unassembled WGS sequence"/>
</dbReference>
<dbReference type="GO" id="GO:0008168">
    <property type="term" value="F:methyltransferase activity"/>
    <property type="evidence" value="ECO:0007669"/>
    <property type="project" value="UniProtKB-KW"/>
</dbReference>
<dbReference type="OrthoDB" id="118271at2"/>
<name>A0A5C6RTY9_9FLAO</name>
<protein>
    <submittedName>
        <fullName evidence="1">Methyltransferase, TIGR04325 family</fullName>
        <ecNumber evidence="1">2.1.1.-</ecNumber>
    </submittedName>
</protein>
<gene>
    <name evidence="1" type="ORF">FRY74_08305</name>
</gene>
<reference evidence="1 2" key="1">
    <citation type="submission" date="2019-08" db="EMBL/GenBank/DDBJ databases">
        <title>Genome of Vicingus serpentipes NCIMB 15042.</title>
        <authorList>
            <person name="Bowman J.P."/>
        </authorList>
    </citation>
    <scope>NUCLEOTIDE SEQUENCE [LARGE SCALE GENOMIC DNA]</scope>
    <source>
        <strain evidence="1 2">NCIMB 15042</strain>
    </source>
</reference>
<proteinExistence type="predicted"/>
<dbReference type="AlphaFoldDB" id="A0A5C6RTY9"/>
<dbReference type="EMBL" id="VOOS01000003">
    <property type="protein sequence ID" value="TXB65415.1"/>
    <property type="molecule type" value="Genomic_DNA"/>
</dbReference>
<keyword evidence="1" id="KW-0808">Transferase</keyword>
<accession>A0A5C6RTY9</accession>
<keyword evidence="2" id="KW-1185">Reference proteome</keyword>
<dbReference type="InterPro" id="IPR027612">
    <property type="entry name" value="Put_MTase_LIC12133"/>
</dbReference>
<comment type="caution">
    <text evidence="1">The sequence shown here is derived from an EMBL/GenBank/DDBJ whole genome shotgun (WGS) entry which is preliminary data.</text>
</comment>
<dbReference type="NCBIfam" id="TIGR04325">
    <property type="entry name" value="MTase_LIC12133"/>
    <property type="match status" value="1"/>
</dbReference>
<keyword evidence="1" id="KW-0489">Methyltransferase</keyword>
<evidence type="ECO:0000313" key="2">
    <source>
        <dbReference type="Proteomes" id="UP000321721"/>
    </source>
</evidence>
<dbReference type="GO" id="GO:0032259">
    <property type="term" value="P:methylation"/>
    <property type="evidence" value="ECO:0007669"/>
    <property type="project" value="UniProtKB-KW"/>
</dbReference>
<evidence type="ECO:0000313" key="1">
    <source>
        <dbReference type="EMBL" id="TXB65415.1"/>
    </source>
</evidence>